<gene>
    <name evidence="1" type="ORF">chiPu_0013066</name>
</gene>
<dbReference type="Proteomes" id="UP000287033">
    <property type="component" value="Unassembled WGS sequence"/>
</dbReference>
<comment type="caution">
    <text evidence="1">The sequence shown here is derived from an EMBL/GenBank/DDBJ whole genome shotgun (WGS) entry which is preliminary data.</text>
</comment>
<dbReference type="AlphaFoldDB" id="A0A401SW33"/>
<protein>
    <submittedName>
        <fullName evidence="1">Uncharacterized protein</fullName>
    </submittedName>
</protein>
<dbReference type="EMBL" id="BEZZ01000612">
    <property type="protein sequence ID" value="GCC34591.1"/>
    <property type="molecule type" value="Genomic_DNA"/>
</dbReference>
<evidence type="ECO:0000313" key="1">
    <source>
        <dbReference type="EMBL" id="GCC34591.1"/>
    </source>
</evidence>
<accession>A0A401SW33</accession>
<reference evidence="1 2" key="1">
    <citation type="journal article" date="2018" name="Nat. Ecol. Evol.">
        <title>Shark genomes provide insights into elasmobranch evolution and the origin of vertebrates.</title>
        <authorList>
            <person name="Hara Y"/>
            <person name="Yamaguchi K"/>
            <person name="Onimaru K"/>
            <person name="Kadota M"/>
            <person name="Koyanagi M"/>
            <person name="Keeley SD"/>
            <person name="Tatsumi K"/>
            <person name="Tanaka K"/>
            <person name="Motone F"/>
            <person name="Kageyama Y"/>
            <person name="Nozu R"/>
            <person name="Adachi N"/>
            <person name="Nishimura O"/>
            <person name="Nakagawa R"/>
            <person name="Tanegashima C"/>
            <person name="Kiyatake I"/>
            <person name="Matsumoto R"/>
            <person name="Murakumo K"/>
            <person name="Nishida K"/>
            <person name="Terakita A"/>
            <person name="Kuratani S"/>
            <person name="Sato K"/>
            <person name="Hyodo S Kuraku.S."/>
        </authorList>
    </citation>
    <scope>NUCLEOTIDE SEQUENCE [LARGE SCALE GENOMIC DNA]</scope>
</reference>
<proteinExistence type="predicted"/>
<organism evidence="1 2">
    <name type="scientific">Chiloscyllium punctatum</name>
    <name type="common">Brownbanded bambooshark</name>
    <name type="synonym">Hemiscyllium punctatum</name>
    <dbReference type="NCBI Taxonomy" id="137246"/>
    <lineage>
        <taxon>Eukaryota</taxon>
        <taxon>Metazoa</taxon>
        <taxon>Chordata</taxon>
        <taxon>Craniata</taxon>
        <taxon>Vertebrata</taxon>
        <taxon>Chondrichthyes</taxon>
        <taxon>Elasmobranchii</taxon>
        <taxon>Galeomorphii</taxon>
        <taxon>Galeoidea</taxon>
        <taxon>Orectolobiformes</taxon>
        <taxon>Hemiscylliidae</taxon>
        <taxon>Chiloscyllium</taxon>
    </lineage>
</organism>
<keyword evidence="2" id="KW-1185">Reference proteome</keyword>
<name>A0A401SW33_CHIPU</name>
<evidence type="ECO:0000313" key="2">
    <source>
        <dbReference type="Proteomes" id="UP000287033"/>
    </source>
</evidence>
<sequence>MEQAGRVLGVVRAGTDAAPEHRSVVGSPHAGSRGESFLSGIVCPISVPVIVTNDCMKEDFAITPPLHRLMEVDPADGSFPDHTVDEDAPFLQASIIITVLENTM</sequence>